<dbReference type="PANTHER" id="PTHR30615:SF8">
    <property type="entry name" value="UPF0047 PROTEIN C4A8.02C"/>
    <property type="match status" value="1"/>
</dbReference>
<dbReference type="STRING" id="1453497.AT15_07280"/>
<accession>A0A182C737</accession>
<dbReference type="Proteomes" id="UP000077339">
    <property type="component" value="Unassembled WGS sequence"/>
</dbReference>
<sequence length="132" mass="14551">MFKKVPIDTRKRIEFIDITARVKAIVKETSLQDGLVIVYVPHTTAAVTINEHADPSVVLDMLGYLNNIVPENAGYKHLEGNSDAHIKASLIGASVQIPLVGGELMLGTWQGIFFCEFDGPRRRTFFVSILPG</sequence>
<dbReference type="PROSITE" id="PS01314">
    <property type="entry name" value="UPF0047"/>
    <property type="match status" value="1"/>
</dbReference>
<dbReference type="InterPro" id="IPR001602">
    <property type="entry name" value="UPF0047_YjbQ-like"/>
</dbReference>
<dbReference type="PANTHER" id="PTHR30615">
    <property type="entry name" value="UNCHARACTERIZED PROTEIN YJBQ-RELATED"/>
    <property type="match status" value="1"/>
</dbReference>
<keyword evidence="3" id="KW-1185">Reference proteome</keyword>
<reference evidence="2 3" key="1">
    <citation type="submission" date="2014-02" db="EMBL/GenBank/DDBJ databases">
        <title>Kosmotoga genome sequencing.</title>
        <authorList>
            <person name="Pollo S.M."/>
            <person name="Charchuk R."/>
            <person name="Nesbo C.L."/>
        </authorList>
    </citation>
    <scope>NUCLEOTIDE SEQUENCE [LARGE SCALE GENOMIC DNA]</scope>
    <source>
        <strain evidence="2 3">S304</strain>
    </source>
</reference>
<evidence type="ECO:0008006" key="4">
    <source>
        <dbReference type="Google" id="ProtNLM"/>
    </source>
</evidence>
<evidence type="ECO:0000256" key="1">
    <source>
        <dbReference type="ARBA" id="ARBA00005534"/>
    </source>
</evidence>
<comment type="caution">
    <text evidence="2">The sequence shown here is derived from an EMBL/GenBank/DDBJ whole genome shotgun (WGS) entry which is preliminary data.</text>
</comment>
<proteinExistence type="inferred from homology"/>
<protein>
    <recommendedName>
        <fullName evidence="4">Secondary thiamine-phosphate synthase enzyme</fullName>
    </recommendedName>
</protein>
<dbReference type="OrthoDB" id="9801725at2"/>
<gene>
    <name evidence="2" type="ORF">AT15_07280</name>
</gene>
<evidence type="ECO:0000313" key="3">
    <source>
        <dbReference type="Proteomes" id="UP000077339"/>
    </source>
</evidence>
<dbReference type="PIRSF" id="PIRSF004681">
    <property type="entry name" value="UCP004681"/>
    <property type="match status" value="1"/>
</dbReference>
<dbReference type="AlphaFoldDB" id="A0A182C737"/>
<evidence type="ECO:0000313" key="2">
    <source>
        <dbReference type="EMBL" id="OAA31291.1"/>
    </source>
</evidence>
<dbReference type="RefSeq" id="WP_068346309.1">
    <property type="nucleotide sequence ID" value="NZ_JFHK01000004.1"/>
</dbReference>
<dbReference type="EMBL" id="JFHK01000004">
    <property type="protein sequence ID" value="OAA31291.1"/>
    <property type="molecule type" value="Genomic_DNA"/>
</dbReference>
<dbReference type="PATRIC" id="fig|1453497.3.peg.1450"/>
<dbReference type="InterPro" id="IPR035917">
    <property type="entry name" value="YjbQ-like_sf"/>
</dbReference>
<dbReference type="Pfam" id="PF01894">
    <property type="entry name" value="YjbQ"/>
    <property type="match status" value="1"/>
</dbReference>
<dbReference type="NCBIfam" id="TIGR00149">
    <property type="entry name" value="TIGR00149_YjbQ"/>
    <property type="match status" value="1"/>
</dbReference>
<name>A0A182C737_9BACT</name>
<comment type="similarity">
    <text evidence="1">Belongs to the UPF0047 family.</text>
</comment>
<dbReference type="SUPFAM" id="SSF111038">
    <property type="entry name" value="YjbQ-like"/>
    <property type="match status" value="1"/>
</dbReference>
<dbReference type="Gene3D" id="2.60.120.460">
    <property type="entry name" value="YjbQ-like"/>
    <property type="match status" value="1"/>
</dbReference>
<organism evidence="2 3">
    <name type="scientific">Kosmotoga arenicorallina S304</name>
    <dbReference type="NCBI Taxonomy" id="1453497"/>
    <lineage>
        <taxon>Bacteria</taxon>
        <taxon>Thermotogati</taxon>
        <taxon>Thermotogota</taxon>
        <taxon>Thermotogae</taxon>
        <taxon>Kosmotogales</taxon>
        <taxon>Kosmotogaceae</taxon>
        <taxon>Kosmotoga</taxon>
    </lineage>
</organism>